<protein>
    <submittedName>
        <fullName evidence="4">Protein asteroid 1</fullName>
    </submittedName>
</protein>
<dbReference type="InterPro" id="IPR029060">
    <property type="entry name" value="PIN-like_dom_sf"/>
</dbReference>
<evidence type="ECO:0000259" key="3">
    <source>
        <dbReference type="Pfam" id="PF12813"/>
    </source>
</evidence>
<dbReference type="PANTHER" id="PTHR15665">
    <property type="entry name" value="ASTEROID PROTEIN"/>
    <property type="match status" value="1"/>
</dbReference>
<dbReference type="InterPro" id="IPR026832">
    <property type="entry name" value="Asteroid"/>
</dbReference>
<dbReference type="OrthoDB" id="25987at2759"/>
<evidence type="ECO:0000256" key="2">
    <source>
        <dbReference type="SAM" id="MobiDB-lite"/>
    </source>
</evidence>
<comment type="caution">
    <text evidence="4">The sequence shown here is derived from an EMBL/GenBank/DDBJ whole genome shotgun (WGS) entry which is preliminary data.</text>
</comment>
<evidence type="ECO:0000313" key="4">
    <source>
        <dbReference type="EMBL" id="KAF0291193.1"/>
    </source>
</evidence>
<evidence type="ECO:0000256" key="1">
    <source>
        <dbReference type="ARBA" id="ARBA00007398"/>
    </source>
</evidence>
<accession>A0A6A4VBY1</accession>
<proteinExistence type="inferred from homology"/>
<dbReference type="Gene3D" id="3.40.50.1010">
    <property type="entry name" value="5'-nuclease"/>
    <property type="match status" value="1"/>
</dbReference>
<dbReference type="AlphaFoldDB" id="A0A6A4VBY1"/>
<dbReference type="PANTHER" id="PTHR15665:SF1">
    <property type="entry name" value="PROTEIN ASTEROID HOMOLOG 1"/>
    <property type="match status" value="1"/>
</dbReference>
<dbReference type="Proteomes" id="UP000440578">
    <property type="component" value="Unassembled WGS sequence"/>
</dbReference>
<organism evidence="4 5">
    <name type="scientific">Amphibalanus amphitrite</name>
    <name type="common">Striped barnacle</name>
    <name type="synonym">Balanus amphitrite</name>
    <dbReference type="NCBI Taxonomy" id="1232801"/>
    <lineage>
        <taxon>Eukaryota</taxon>
        <taxon>Metazoa</taxon>
        <taxon>Ecdysozoa</taxon>
        <taxon>Arthropoda</taxon>
        <taxon>Crustacea</taxon>
        <taxon>Multicrustacea</taxon>
        <taxon>Cirripedia</taxon>
        <taxon>Thoracica</taxon>
        <taxon>Thoracicalcarea</taxon>
        <taxon>Balanomorpha</taxon>
        <taxon>Balanoidea</taxon>
        <taxon>Balanidae</taxon>
        <taxon>Amphibalaninae</taxon>
        <taxon>Amphibalanus</taxon>
    </lineage>
</organism>
<keyword evidence="5" id="KW-1185">Reference proteome</keyword>
<reference evidence="4 5" key="1">
    <citation type="submission" date="2019-07" db="EMBL/GenBank/DDBJ databases">
        <title>Draft genome assembly of a fouling barnacle, Amphibalanus amphitrite (Darwin, 1854): The first reference genome for Thecostraca.</title>
        <authorList>
            <person name="Kim W."/>
        </authorList>
    </citation>
    <scope>NUCLEOTIDE SEQUENCE [LARGE SCALE GENOMIC DNA]</scope>
    <source>
        <strain evidence="4">SNU_AA5</strain>
        <tissue evidence="4">Soma without cirri and trophi</tissue>
    </source>
</reference>
<dbReference type="SUPFAM" id="SSF88723">
    <property type="entry name" value="PIN domain-like"/>
    <property type="match status" value="1"/>
</dbReference>
<dbReference type="Pfam" id="PF12813">
    <property type="entry name" value="XPG_I_2"/>
    <property type="match status" value="1"/>
</dbReference>
<comment type="similarity">
    <text evidence="1">Belongs to the asteroid family.</text>
</comment>
<gene>
    <name evidence="4" type="primary">aste1_0</name>
    <name evidence="4" type="ORF">FJT64_010648</name>
</gene>
<dbReference type="EMBL" id="VIIS01001900">
    <property type="protein sequence ID" value="KAF0291193.1"/>
    <property type="molecule type" value="Genomic_DNA"/>
</dbReference>
<name>A0A6A4VBY1_AMPAM</name>
<sequence>MADSRADVNCAEYTAVAELLPKQGEFRSGVREMTSPPSGRREAAGAAAQPAGYLRVTGGHRRRRPGRLSIRPHKAMGVGGLTQFLKRRGLLREEPISRCRLVIDGHNLFWVLFERLANVPGGVCQEFTRQLKTFFHDLRRCDISPLVFLDGTSDCDCHKLPSILQRMKSEIERPVQGNITAETAEKKSCPLLLKTLFTQVLRNLGIPFAECLFEADLPCAAMARRLGCAVMSNDSDFFTLGVTCVRIPVRRVSIKLGDPDSDHSSSFMTCTVFRPQSEGVAKLQHLKTVQRFTYDVIGFSMLITSPQGIF</sequence>
<feature type="domain" description="Asteroid" evidence="3">
    <location>
        <begin position="212"/>
        <end position="296"/>
    </location>
</feature>
<dbReference type="InterPro" id="IPR039436">
    <property type="entry name" value="Asteroid_dom"/>
</dbReference>
<evidence type="ECO:0000313" key="5">
    <source>
        <dbReference type="Proteomes" id="UP000440578"/>
    </source>
</evidence>
<feature type="region of interest" description="Disordered" evidence="2">
    <location>
        <begin position="29"/>
        <end position="49"/>
    </location>
</feature>